<dbReference type="CDD" id="cd01434">
    <property type="entry name" value="EFG_mtEFG1_IV"/>
    <property type="match status" value="1"/>
</dbReference>
<dbReference type="NCBIfam" id="NF009381">
    <property type="entry name" value="PRK12740.1-5"/>
    <property type="match status" value="1"/>
</dbReference>
<evidence type="ECO:0000259" key="3">
    <source>
        <dbReference type="PROSITE" id="PS51722"/>
    </source>
</evidence>
<accession>A0ABT7UI83</accession>
<dbReference type="Gene3D" id="3.40.50.300">
    <property type="entry name" value="P-loop containing nucleotide triphosphate hydrolases"/>
    <property type="match status" value="1"/>
</dbReference>
<dbReference type="SUPFAM" id="SSF50447">
    <property type="entry name" value="Translation proteins"/>
    <property type="match status" value="1"/>
</dbReference>
<evidence type="ECO:0000313" key="5">
    <source>
        <dbReference type="Proteomes" id="UP001529275"/>
    </source>
</evidence>
<comment type="caution">
    <text evidence="4">The sequence shown here is derived from an EMBL/GenBank/DDBJ whole genome shotgun (WGS) entry which is preliminary data.</text>
</comment>
<keyword evidence="5" id="KW-1185">Reference proteome</keyword>
<dbReference type="InterPro" id="IPR009000">
    <property type="entry name" value="Transl_B-barrel_sf"/>
</dbReference>
<dbReference type="Pfam" id="PF22042">
    <property type="entry name" value="EF-G_D2"/>
    <property type="match status" value="1"/>
</dbReference>
<organism evidence="4 5">
    <name type="scientific">Massilimicrobiota timonensis</name>
    <dbReference type="NCBI Taxonomy" id="1776392"/>
    <lineage>
        <taxon>Bacteria</taxon>
        <taxon>Bacillati</taxon>
        <taxon>Bacillota</taxon>
        <taxon>Erysipelotrichia</taxon>
        <taxon>Erysipelotrichales</taxon>
        <taxon>Erysipelotrichaceae</taxon>
        <taxon>Massilimicrobiota</taxon>
    </lineage>
</organism>
<dbReference type="SUPFAM" id="SSF54211">
    <property type="entry name" value="Ribosomal protein S5 domain 2-like"/>
    <property type="match status" value="1"/>
</dbReference>
<dbReference type="SUPFAM" id="SSF52540">
    <property type="entry name" value="P-loop containing nucleoside triphosphate hydrolases"/>
    <property type="match status" value="1"/>
</dbReference>
<sequence length="686" mass="76701">MRAYHSNEIGNVVVLGHSGSGKTSVIEAMAYRAGLTNRIGRIEDGNTLSDYSPEEIKRHSSVGLSVIPLEWNNCKINLLDTPGSFDFIGEVEAALKVAESALIVVPATEGISVGTKEAMHKAYDKAKMIYISGLDYPNAAYHQKLEDLKMTYGKAIAPIQVPIMEGHKMVGYVNVAKMEGRYFDGEQTHPCPIPDNMWDEITPIKNMIDEAVANTNDELLEKYINEEPFTKEEISWALRQGVMNKTLIPVLCGTNQIGIQIILNSMVAFFSAAGDMVNSMVVHNEETDEDDLIGYDESLAPSLFVFKTIADPFVGRISLFKVCTGSIRTGITLFNVQKKEAEKINKLYVMKGKDLIETDCLYAGDIGALSKLSYTQTNDTLCTLDYRMTYETILFSKPYYGKAIKPVGKANEEKITNAINKLLEEDKTLKFENNPETKQQCIYGIGDIHIDSVVSKLKERFKIDVTLDNIIIPYRETIRGQVTQRYKYKKQSGGHGQYGDVEMTFEPLHDYTVPFVFEEKIFGGAVPKAYFPAVEKGLVEATKHGILAQYPVLGIKATLIDGSYHSVDSSEMAFKTATIMCFKEAMEKAKPALLEPFMTLHVYIDEQFTGDIMGHFNKKRARVMGSEILEDGLIKITAEAPQEEVMNYAVDLRAMTQGQGFFDMEFLGYEFAPEHVAKRVIANHQQ</sequence>
<dbReference type="Pfam" id="PF00679">
    <property type="entry name" value="EFG_C"/>
    <property type="match status" value="1"/>
</dbReference>
<dbReference type="InterPro" id="IPR041095">
    <property type="entry name" value="EFG_II"/>
</dbReference>
<feature type="domain" description="Tr-type G" evidence="3">
    <location>
        <begin position="7"/>
        <end position="304"/>
    </location>
</feature>
<dbReference type="InterPro" id="IPR000795">
    <property type="entry name" value="T_Tr_GTP-bd_dom"/>
</dbReference>
<dbReference type="EMBL" id="JAUDCK010000016">
    <property type="protein sequence ID" value="MDM8195856.1"/>
    <property type="molecule type" value="Genomic_DNA"/>
</dbReference>
<proteinExistence type="predicted"/>
<dbReference type="SUPFAM" id="SSF54980">
    <property type="entry name" value="EF-G C-terminal domain-like"/>
    <property type="match status" value="2"/>
</dbReference>
<dbReference type="RefSeq" id="WP_087244792.1">
    <property type="nucleotide sequence ID" value="NZ_JAUDCK010000016.1"/>
</dbReference>
<dbReference type="CDD" id="cd04088">
    <property type="entry name" value="EFG_mtEFG_II"/>
    <property type="match status" value="1"/>
</dbReference>
<gene>
    <name evidence="4" type="ORF">QUV98_05935</name>
</gene>
<dbReference type="Pfam" id="PF03764">
    <property type="entry name" value="EFG_IV"/>
    <property type="match status" value="1"/>
</dbReference>
<dbReference type="CDD" id="cd03713">
    <property type="entry name" value="EFG_mtEFG_C"/>
    <property type="match status" value="1"/>
</dbReference>
<dbReference type="InterPro" id="IPR047872">
    <property type="entry name" value="EFG_IV"/>
</dbReference>
<dbReference type="Gene3D" id="3.30.70.240">
    <property type="match status" value="1"/>
</dbReference>
<dbReference type="Gene3D" id="3.30.230.10">
    <property type="match status" value="1"/>
</dbReference>
<evidence type="ECO:0000256" key="2">
    <source>
        <dbReference type="ARBA" id="ARBA00023134"/>
    </source>
</evidence>
<dbReference type="InterPro" id="IPR035649">
    <property type="entry name" value="EFG_V"/>
</dbReference>
<protein>
    <submittedName>
        <fullName evidence="4">Elongation factor G</fullName>
    </submittedName>
</protein>
<dbReference type="InterPro" id="IPR027417">
    <property type="entry name" value="P-loop_NTPase"/>
</dbReference>
<dbReference type="InterPro" id="IPR014721">
    <property type="entry name" value="Ribsml_uS5_D2-typ_fold_subgr"/>
</dbReference>
<dbReference type="GO" id="GO:0003746">
    <property type="term" value="F:translation elongation factor activity"/>
    <property type="evidence" value="ECO:0007669"/>
    <property type="project" value="UniProtKB-KW"/>
</dbReference>
<dbReference type="InterPro" id="IPR000640">
    <property type="entry name" value="EFG_V-like"/>
</dbReference>
<name>A0ABT7UI83_9FIRM</name>
<dbReference type="PROSITE" id="PS51722">
    <property type="entry name" value="G_TR_2"/>
    <property type="match status" value="1"/>
</dbReference>
<dbReference type="PANTHER" id="PTHR43261:SF6">
    <property type="entry name" value="ELONGATION FACTOR G-LIKE PROTEIN"/>
    <property type="match status" value="1"/>
</dbReference>
<keyword evidence="1" id="KW-0547">Nucleotide-binding</keyword>
<dbReference type="InterPro" id="IPR035647">
    <property type="entry name" value="EFG_III/V"/>
</dbReference>
<evidence type="ECO:0000256" key="1">
    <source>
        <dbReference type="ARBA" id="ARBA00022741"/>
    </source>
</evidence>
<dbReference type="Pfam" id="PF14492">
    <property type="entry name" value="EFG_III"/>
    <property type="match status" value="1"/>
</dbReference>
<keyword evidence="4" id="KW-0648">Protein biosynthesis</keyword>
<dbReference type="SMART" id="SM00838">
    <property type="entry name" value="EFG_C"/>
    <property type="match status" value="1"/>
</dbReference>
<keyword evidence="2" id="KW-0342">GTP-binding</keyword>
<dbReference type="Gene3D" id="2.40.30.10">
    <property type="entry name" value="Translation factors"/>
    <property type="match status" value="1"/>
</dbReference>
<dbReference type="InterPro" id="IPR053905">
    <property type="entry name" value="EF-G-like_DII"/>
</dbReference>
<reference evidence="5" key="1">
    <citation type="submission" date="2023-06" db="EMBL/GenBank/DDBJ databases">
        <title>Identification and characterization of horizontal gene transfer across gut microbiota members of farm animals based on homology search.</title>
        <authorList>
            <person name="Zeman M."/>
            <person name="Kubasova T."/>
            <person name="Jahodarova E."/>
            <person name="Nykrynova M."/>
            <person name="Rychlik I."/>
        </authorList>
    </citation>
    <scope>NUCLEOTIDE SEQUENCE [LARGE SCALE GENOMIC DNA]</scope>
    <source>
        <strain evidence="5">ET341</strain>
    </source>
</reference>
<dbReference type="Proteomes" id="UP001529275">
    <property type="component" value="Unassembled WGS sequence"/>
</dbReference>
<dbReference type="Pfam" id="PF00009">
    <property type="entry name" value="GTP_EFTU"/>
    <property type="match status" value="1"/>
</dbReference>
<dbReference type="InterPro" id="IPR020568">
    <property type="entry name" value="Ribosomal_Su5_D2-typ_SF"/>
</dbReference>
<dbReference type="Gene3D" id="3.30.70.870">
    <property type="entry name" value="Elongation Factor G (Translational Gtpase), domain 3"/>
    <property type="match status" value="1"/>
</dbReference>
<dbReference type="InterPro" id="IPR005517">
    <property type="entry name" value="Transl_elong_EFG/EF2_IV"/>
</dbReference>
<dbReference type="PANTHER" id="PTHR43261">
    <property type="entry name" value="TRANSLATION ELONGATION FACTOR G-RELATED"/>
    <property type="match status" value="1"/>
</dbReference>
<keyword evidence="4" id="KW-0251">Elongation factor</keyword>
<dbReference type="SMART" id="SM00889">
    <property type="entry name" value="EFG_IV"/>
    <property type="match status" value="1"/>
</dbReference>
<evidence type="ECO:0000313" key="4">
    <source>
        <dbReference type="EMBL" id="MDM8195856.1"/>
    </source>
</evidence>